<evidence type="ECO:0000313" key="1">
    <source>
        <dbReference type="EMBL" id="GFS58930.1"/>
    </source>
</evidence>
<protein>
    <submittedName>
        <fullName evidence="1">Uncharacterized protein</fullName>
    </submittedName>
</protein>
<organism evidence="1 2">
    <name type="scientific">Trichonephila inaurata madagascariensis</name>
    <dbReference type="NCBI Taxonomy" id="2747483"/>
    <lineage>
        <taxon>Eukaryota</taxon>
        <taxon>Metazoa</taxon>
        <taxon>Ecdysozoa</taxon>
        <taxon>Arthropoda</taxon>
        <taxon>Chelicerata</taxon>
        <taxon>Arachnida</taxon>
        <taxon>Araneae</taxon>
        <taxon>Araneomorphae</taxon>
        <taxon>Entelegynae</taxon>
        <taxon>Araneoidea</taxon>
        <taxon>Nephilidae</taxon>
        <taxon>Trichonephila</taxon>
        <taxon>Trichonephila inaurata</taxon>
    </lineage>
</organism>
<dbReference type="EMBL" id="BMAV01027380">
    <property type="protein sequence ID" value="GFS58930.1"/>
    <property type="molecule type" value="Genomic_DNA"/>
</dbReference>
<accession>A0A8X6ITB3</accession>
<dbReference type="Proteomes" id="UP000886998">
    <property type="component" value="Unassembled WGS sequence"/>
</dbReference>
<gene>
    <name evidence="1" type="ORF">TNIN_341141</name>
</gene>
<keyword evidence="2" id="KW-1185">Reference proteome</keyword>
<evidence type="ECO:0000313" key="2">
    <source>
        <dbReference type="Proteomes" id="UP000886998"/>
    </source>
</evidence>
<comment type="caution">
    <text evidence="1">The sequence shown here is derived from an EMBL/GenBank/DDBJ whole genome shotgun (WGS) entry which is preliminary data.</text>
</comment>
<proteinExistence type="predicted"/>
<dbReference type="OrthoDB" id="7477068at2759"/>
<name>A0A8X6ITB3_9ARAC</name>
<reference evidence="1" key="1">
    <citation type="submission" date="2020-08" db="EMBL/GenBank/DDBJ databases">
        <title>Multicomponent nature underlies the extraordinary mechanical properties of spider dragline silk.</title>
        <authorList>
            <person name="Kono N."/>
            <person name="Nakamura H."/>
            <person name="Mori M."/>
            <person name="Yoshida Y."/>
            <person name="Ohtoshi R."/>
            <person name="Malay A.D."/>
            <person name="Moran D.A.P."/>
            <person name="Tomita M."/>
            <person name="Numata K."/>
            <person name="Arakawa K."/>
        </authorList>
    </citation>
    <scope>NUCLEOTIDE SEQUENCE</scope>
</reference>
<sequence length="109" mass="12078">MNNERGKVIVEEESRIIHYVTSGEMGETITVVAWCNFPKVISYRHIVFLKVNGNSVDTSGNSFDEDNSDEFVLCVKGPFMLKKAPNVTGLWTSNATNGCKNAMIIICSD</sequence>
<dbReference type="AlphaFoldDB" id="A0A8X6ITB3"/>